<proteinExistence type="predicted"/>
<reference evidence="3" key="1">
    <citation type="submission" date="2016-10" db="EMBL/GenBank/DDBJ databases">
        <authorList>
            <person name="Varghese N."/>
            <person name="Submissions S."/>
        </authorList>
    </citation>
    <scope>NUCLEOTIDE SEQUENCE [LARGE SCALE GENOMIC DNA]</scope>
    <source>
        <strain evidence="3">DSM 14807</strain>
    </source>
</reference>
<dbReference type="EMBL" id="FPCJ01000001">
    <property type="protein sequence ID" value="SFV33348.1"/>
    <property type="molecule type" value="Genomic_DNA"/>
</dbReference>
<keyword evidence="1" id="KW-1133">Transmembrane helix</keyword>
<sequence length="164" mass="18657">MNILSKIGLLLFTISLIAFAISLGGILYQHIVEFPNWKKDISNSLRSYRTFFKYSNFGNFFKIFMPISSACLLIAIFLLWNKPTEANKWTLGAMTGLILTASFTNYYFVPKHTKLFSDEIAETNVSELAALVTKWGKGNLIRIAIMTLTLICFLKGYQTIFTNQ</sequence>
<evidence type="ECO:0000256" key="1">
    <source>
        <dbReference type="SAM" id="Phobius"/>
    </source>
</evidence>
<dbReference type="Pfam" id="PF08592">
    <property type="entry name" value="Anthrone_oxy"/>
    <property type="match status" value="1"/>
</dbReference>
<gene>
    <name evidence="2" type="ORF">SAMN05660895_1655</name>
</gene>
<accession>A0A1I7NFB7</accession>
<dbReference type="AlphaFoldDB" id="A0A1I7NFB7"/>
<keyword evidence="1" id="KW-0472">Membrane</keyword>
<protein>
    <recommendedName>
        <fullName evidence="4">DUF1772 domain-containing protein</fullName>
    </recommendedName>
</protein>
<dbReference type="Proteomes" id="UP000199537">
    <property type="component" value="Unassembled WGS sequence"/>
</dbReference>
<name>A0A1I7NFB7_9BACT</name>
<evidence type="ECO:0008006" key="4">
    <source>
        <dbReference type="Google" id="ProtNLM"/>
    </source>
</evidence>
<dbReference type="RefSeq" id="WP_092459715.1">
    <property type="nucleotide sequence ID" value="NZ_FPCJ01000001.1"/>
</dbReference>
<feature type="transmembrane region" description="Helical" evidence="1">
    <location>
        <begin position="89"/>
        <end position="109"/>
    </location>
</feature>
<evidence type="ECO:0000313" key="3">
    <source>
        <dbReference type="Proteomes" id="UP000199537"/>
    </source>
</evidence>
<feature type="transmembrane region" description="Helical" evidence="1">
    <location>
        <begin position="7"/>
        <end position="28"/>
    </location>
</feature>
<feature type="transmembrane region" description="Helical" evidence="1">
    <location>
        <begin position="60"/>
        <end position="80"/>
    </location>
</feature>
<organism evidence="2 3">
    <name type="scientific">Thermoflavifilum thermophilum</name>
    <dbReference type="NCBI Taxonomy" id="1393122"/>
    <lineage>
        <taxon>Bacteria</taxon>
        <taxon>Pseudomonadati</taxon>
        <taxon>Bacteroidota</taxon>
        <taxon>Chitinophagia</taxon>
        <taxon>Chitinophagales</taxon>
        <taxon>Chitinophagaceae</taxon>
        <taxon>Thermoflavifilum</taxon>
    </lineage>
</organism>
<dbReference type="InterPro" id="IPR013901">
    <property type="entry name" value="Anthrone_oxy"/>
</dbReference>
<evidence type="ECO:0000313" key="2">
    <source>
        <dbReference type="EMBL" id="SFV33348.1"/>
    </source>
</evidence>
<dbReference type="OrthoDB" id="878027at2"/>
<keyword evidence="3" id="KW-1185">Reference proteome</keyword>
<feature type="transmembrane region" description="Helical" evidence="1">
    <location>
        <begin position="140"/>
        <end position="157"/>
    </location>
</feature>
<keyword evidence="1" id="KW-0812">Transmembrane</keyword>